<dbReference type="InterPro" id="IPR015424">
    <property type="entry name" value="PyrdxlP-dep_Trfase"/>
</dbReference>
<comment type="similarity">
    <text evidence="5">Belongs to the class-III pyridoxal-phosphate-dependent aminotransferase family.</text>
</comment>
<evidence type="ECO:0000256" key="1">
    <source>
        <dbReference type="ARBA" id="ARBA00001933"/>
    </source>
</evidence>
<dbReference type="CDD" id="cd00610">
    <property type="entry name" value="OAT_like"/>
    <property type="match status" value="1"/>
</dbReference>
<dbReference type="GO" id="GO:0009447">
    <property type="term" value="P:putrescine catabolic process"/>
    <property type="evidence" value="ECO:0007669"/>
    <property type="project" value="TreeGrafter"/>
</dbReference>
<dbReference type="GO" id="GO:0006526">
    <property type="term" value="P:L-arginine biosynthetic process"/>
    <property type="evidence" value="ECO:0007669"/>
    <property type="project" value="UniProtKB-ARBA"/>
</dbReference>
<reference evidence="6" key="2">
    <citation type="submission" date="2024-06" db="EMBL/GenBank/DDBJ databases">
        <authorList>
            <person name="Petrova K.O."/>
            <person name="Toshchakov S.V."/>
            <person name="Boltjanskaja Y.V."/>
            <person name="Kevbrin V.V."/>
        </authorList>
    </citation>
    <scope>NUCLEOTIDE SEQUENCE</scope>
    <source>
        <strain evidence="6">Z-710</strain>
    </source>
</reference>
<evidence type="ECO:0000256" key="5">
    <source>
        <dbReference type="RuleBase" id="RU003560"/>
    </source>
</evidence>
<dbReference type="InterPro" id="IPR050103">
    <property type="entry name" value="Class-III_PLP-dep_AT"/>
</dbReference>
<dbReference type="GO" id="GO:0042802">
    <property type="term" value="F:identical protein binding"/>
    <property type="evidence" value="ECO:0007669"/>
    <property type="project" value="TreeGrafter"/>
</dbReference>
<dbReference type="PANTHER" id="PTHR11986">
    <property type="entry name" value="AMINOTRANSFERASE CLASS III"/>
    <property type="match status" value="1"/>
</dbReference>
<evidence type="ECO:0000256" key="4">
    <source>
        <dbReference type="ARBA" id="ARBA00022898"/>
    </source>
</evidence>
<dbReference type="GO" id="GO:0033094">
    <property type="term" value="F:putrescine--2-oxoglutarate transaminase activity"/>
    <property type="evidence" value="ECO:0007669"/>
    <property type="project" value="TreeGrafter"/>
</dbReference>
<protein>
    <submittedName>
        <fullName evidence="6">Acetylornithine/succinylornithine family transaminase</fullName>
    </submittedName>
</protein>
<dbReference type="FunFam" id="3.40.640.10:FF:000004">
    <property type="entry name" value="Acetylornithine aminotransferase"/>
    <property type="match status" value="1"/>
</dbReference>
<dbReference type="EMBL" id="CP159485">
    <property type="protein sequence ID" value="XCI29846.1"/>
    <property type="molecule type" value="Genomic_DNA"/>
</dbReference>
<evidence type="ECO:0000313" key="6">
    <source>
        <dbReference type="EMBL" id="XCI29846.1"/>
    </source>
</evidence>
<proteinExistence type="inferred from homology"/>
<keyword evidence="3" id="KW-0808">Transferase</keyword>
<dbReference type="PIRSF" id="PIRSF000521">
    <property type="entry name" value="Transaminase_4ab_Lys_Orn"/>
    <property type="match status" value="1"/>
</dbReference>
<dbReference type="InterPro" id="IPR015421">
    <property type="entry name" value="PyrdxlP-dep_Trfase_major"/>
</dbReference>
<dbReference type="PROSITE" id="PS00600">
    <property type="entry name" value="AA_TRANSFER_CLASS_3"/>
    <property type="match status" value="1"/>
</dbReference>
<dbReference type="Gene3D" id="3.40.640.10">
    <property type="entry name" value="Type I PLP-dependent aspartate aminotransferase-like (Major domain)"/>
    <property type="match status" value="1"/>
</dbReference>
<comment type="cofactor">
    <cofactor evidence="1">
        <name>pyridoxal 5'-phosphate</name>
        <dbReference type="ChEBI" id="CHEBI:597326"/>
    </cofactor>
</comment>
<accession>A0AAU8HWU4</accession>
<organism evidence="6">
    <name type="scientific">Proteinivorax hydrogeniformans</name>
    <dbReference type="NCBI Taxonomy" id="1826727"/>
    <lineage>
        <taxon>Bacteria</taxon>
        <taxon>Bacillati</taxon>
        <taxon>Bacillota</taxon>
        <taxon>Clostridia</taxon>
        <taxon>Eubacteriales</taxon>
        <taxon>Proteinivoracaceae</taxon>
        <taxon>Proteinivorax</taxon>
    </lineage>
</organism>
<dbReference type="InterPro" id="IPR015422">
    <property type="entry name" value="PyrdxlP-dep_Trfase_small"/>
</dbReference>
<dbReference type="InterPro" id="IPR049704">
    <property type="entry name" value="Aminotrans_3_PPA_site"/>
</dbReference>
<sequence length="415" mass="45460">MPDTIDKTLNQYEEYVNPAMARLFKFMGLATTEEKAEGIYIYDNEGKKYIDCLGGYGSINVGHRNKEVVEAVKSQLDKMALSSKILINRPMAQLSEMLAEITPGDLKYSFICNSGTEAVEGALKLAKIATGKKEIIATKGGFHGKSLGALSATGRDLFKEPFKPLLPGFKHVPFGDIEAVKEAVSTDTAAIIIEIIQGEGGVILPPDNYIEELRKLCDKEKILLIADEVQTGMARTGKMFACEHYKITPDIICLAKALGGGIMPIGAYVATDKLWQHYIDAPMLHTSTFGGNPLACVAAMATINYIEKNNLIEDTAEKGAYFLQGLKKLQENYPELIEESRGKGLLLGLEFTKEGIGGMLMSEAIQRGLLVAYTLNNEKIIRIEPPLTITKEEIDKVLSILEESLKTTQPFAEAL</sequence>
<evidence type="ECO:0000256" key="3">
    <source>
        <dbReference type="ARBA" id="ARBA00022679"/>
    </source>
</evidence>
<dbReference type="AlphaFoldDB" id="A0AAU8HWU4"/>
<evidence type="ECO:0000256" key="2">
    <source>
        <dbReference type="ARBA" id="ARBA00022576"/>
    </source>
</evidence>
<dbReference type="RefSeq" id="WP_353894393.1">
    <property type="nucleotide sequence ID" value="NZ_CP159485.1"/>
</dbReference>
<dbReference type="Gene3D" id="3.90.1150.10">
    <property type="entry name" value="Aspartate Aminotransferase, domain 1"/>
    <property type="match status" value="1"/>
</dbReference>
<dbReference type="InterPro" id="IPR004636">
    <property type="entry name" value="AcOrn/SuccOrn_fam"/>
</dbReference>
<keyword evidence="2" id="KW-0032">Aminotransferase</keyword>
<dbReference type="SUPFAM" id="SSF53383">
    <property type="entry name" value="PLP-dependent transferases"/>
    <property type="match status" value="1"/>
</dbReference>
<dbReference type="PANTHER" id="PTHR11986:SF112">
    <property type="entry name" value="PUTRESCINE AMINOTRANSFERASE"/>
    <property type="match status" value="1"/>
</dbReference>
<keyword evidence="4 5" id="KW-0663">Pyridoxal phosphate</keyword>
<dbReference type="InterPro" id="IPR005814">
    <property type="entry name" value="Aminotrans_3"/>
</dbReference>
<name>A0AAU8HWU4_9FIRM</name>
<dbReference type="NCBIfam" id="TIGR00707">
    <property type="entry name" value="argD"/>
    <property type="match status" value="1"/>
</dbReference>
<dbReference type="GO" id="GO:0030170">
    <property type="term" value="F:pyridoxal phosphate binding"/>
    <property type="evidence" value="ECO:0007669"/>
    <property type="project" value="InterPro"/>
</dbReference>
<reference evidence="6" key="1">
    <citation type="journal article" date="2018" name="Antonie Van Leeuwenhoek">
        <title>Proteinivorax hydrogeniformans sp. nov., an anaerobic, haloalkaliphilic bacterium fermenting proteinaceous compounds with high hydrogen production.</title>
        <authorList>
            <person name="Boltyanskaya Y."/>
            <person name="Detkova E."/>
            <person name="Pimenov N."/>
            <person name="Kevbrin V."/>
        </authorList>
    </citation>
    <scope>NUCLEOTIDE SEQUENCE</scope>
    <source>
        <strain evidence="6">Z-710</strain>
    </source>
</reference>
<dbReference type="Pfam" id="PF00202">
    <property type="entry name" value="Aminotran_3"/>
    <property type="match status" value="1"/>
</dbReference>
<gene>
    <name evidence="6" type="ORF">PRVXH_001191</name>
</gene>